<reference evidence="2" key="1">
    <citation type="submission" date="2025-08" db="UniProtKB">
        <authorList>
            <consortium name="Ensembl"/>
        </authorList>
    </citation>
    <scope>IDENTIFICATION</scope>
</reference>
<keyword evidence="3" id="KW-1185">Reference proteome</keyword>
<name>A0A8C5WWW5_LATLA</name>
<dbReference type="Ensembl" id="ENSLLTT00000020315.1">
    <property type="protein sequence ID" value="ENSLLTP00000019593.1"/>
    <property type="gene ID" value="ENSLLTG00000014722.1"/>
</dbReference>
<evidence type="ECO:0000313" key="3">
    <source>
        <dbReference type="Proteomes" id="UP000694406"/>
    </source>
</evidence>
<sequence>ACLCQPISMVVYLCFRIRPDVEHHRSHEVQVREIDAELPSQVEEDEEGPRQPFAKDAVGAGGGRLGKPGANQVNSAGR</sequence>
<accession>A0A8C5WWW5</accession>
<proteinExistence type="predicted"/>
<dbReference type="AlphaFoldDB" id="A0A8C5WWW5"/>
<reference evidence="2" key="2">
    <citation type="submission" date="2025-09" db="UniProtKB">
        <authorList>
            <consortium name="Ensembl"/>
        </authorList>
    </citation>
    <scope>IDENTIFICATION</scope>
</reference>
<feature type="compositionally biased region" description="Basic and acidic residues" evidence="1">
    <location>
        <begin position="25"/>
        <end position="35"/>
    </location>
</feature>
<feature type="region of interest" description="Disordered" evidence="1">
    <location>
        <begin position="25"/>
        <end position="78"/>
    </location>
</feature>
<dbReference type="Proteomes" id="UP000694406">
    <property type="component" value="Unplaced"/>
</dbReference>
<dbReference type="GeneTree" id="ENSGT01150000287325"/>
<protein>
    <submittedName>
        <fullName evidence="2">Uncharacterized protein</fullName>
    </submittedName>
</protein>
<organism evidence="2 3">
    <name type="scientific">Laticauda laticaudata</name>
    <name type="common">Blue-ringed sea krait</name>
    <name type="synonym">Blue-lipped sea krait</name>
    <dbReference type="NCBI Taxonomy" id="8630"/>
    <lineage>
        <taxon>Eukaryota</taxon>
        <taxon>Metazoa</taxon>
        <taxon>Chordata</taxon>
        <taxon>Craniata</taxon>
        <taxon>Vertebrata</taxon>
        <taxon>Euteleostomi</taxon>
        <taxon>Lepidosauria</taxon>
        <taxon>Squamata</taxon>
        <taxon>Bifurcata</taxon>
        <taxon>Unidentata</taxon>
        <taxon>Episquamata</taxon>
        <taxon>Toxicofera</taxon>
        <taxon>Serpentes</taxon>
        <taxon>Colubroidea</taxon>
        <taxon>Elapidae</taxon>
        <taxon>Laticaudinae</taxon>
        <taxon>Laticauda</taxon>
    </lineage>
</organism>
<evidence type="ECO:0000313" key="2">
    <source>
        <dbReference type="Ensembl" id="ENSLLTP00000019593.1"/>
    </source>
</evidence>
<evidence type="ECO:0000256" key="1">
    <source>
        <dbReference type="SAM" id="MobiDB-lite"/>
    </source>
</evidence>